<accession>A0ACA9MK41</accession>
<feature type="non-terminal residue" evidence="1">
    <location>
        <position position="60"/>
    </location>
</feature>
<evidence type="ECO:0000313" key="1">
    <source>
        <dbReference type="EMBL" id="CAG8596471.1"/>
    </source>
</evidence>
<organism evidence="1 2">
    <name type="scientific">Dentiscutata heterogama</name>
    <dbReference type="NCBI Taxonomy" id="1316150"/>
    <lineage>
        <taxon>Eukaryota</taxon>
        <taxon>Fungi</taxon>
        <taxon>Fungi incertae sedis</taxon>
        <taxon>Mucoromycota</taxon>
        <taxon>Glomeromycotina</taxon>
        <taxon>Glomeromycetes</taxon>
        <taxon>Diversisporales</taxon>
        <taxon>Gigasporaceae</taxon>
        <taxon>Dentiscutata</taxon>
    </lineage>
</organism>
<comment type="caution">
    <text evidence="1">The sequence shown here is derived from an EMBL/GenBank/DDBJ whole genome shotgun (WGS) entry which is preliminary data.</text>
</comment>
<evidence type="ECO:0000313" key="2">
    <source>
        <dbReference type="Proteomes" id="UP000789702"/>
    </source>
</evidence>
<feature type="non-terminal residue" evidence="1">
    <location>
        <position position="1"/>
    </location>
</feature>
<protein>
    <submittedName>
        <fullName evidence="1">686_t:CDS:1</fullName>
    </submittedName>
</protein>
<dbReference type="Proteomes" id="UP000789702">
    <property type="component" value="Unassembled WGS sequence"/>
</dbReference>
<sequence length="60" mass="6574">VLPAPQIEELVAQDKLTNMIDEPLMTLQNPNIVHTKGHPSGALNHQNTNSTKRDPSGFKS</sequence>
<name>A0ACA9MK41_9GLOM</name>
<proteinExistence type="predicted"/>
<reference evidence="1" key="1">
    <citation type="submission" date="2021-06" db="EMBL/GenBank/DDBJ databases">
        <authorList>
            <person name="Kallberg Y."/>
            <person name="Tangrot J."/>
            <person name="Rosling A."/>
        </authorList>
    </citation>
    <scope>NUCLEOTIDE SEQUENCE</scope>
    <source>
        <strain evidence="1">IL203A</strain>
    </source>
</reference>
<gene>
    <name evidence="1" type="ORF">DHETER_LOCUS7074</name>
</gene>
<dbReference type="EMBL" id="CAJVPU010009568">
    <property type="protein sequence ID" value="CAG8596471.1"/>
    <property type="molecule type" value="Genomic_DNA"/>
</dbReference>
<keyword evidence="2" id="KW-1185">Reference proteome</keyword>